<dbReference type="SUPFAM" id="SSF46785">
    <property type="entry name" value="Winged helix' DNA-binding domain"/>
    <property type="match status" value="1"/>
</dbReference>
<dbReference type="Pfam" id="PF00392">
    <property type="entry name" value="GntR"/>
    <property type="match status" value="1"/>
</dbReference>
<sequence>MTIPLRREAAPLRAQAVAVLRQQIVSGAYRPGERLVEKRLEQDLGVSRTVIREALRQLESQQLITLKPNVGPIVTVLTAENATHLYQVRAALEGTAARLAAEHATAEDVSSLRALIERFRVAGESGEPERLVTTKDEFYAALVAAAGNPVIEEMLGNVQARISLLRAYTLEVPGRATQSHAELSAVIDAIEARHPDLAESRTREHVRAAQAIALTHFAEAPPAAGAAPHTTTPPEATA</sequence>
<dbReference type="PROSITE" id="PS50949">
    <property type="entry name" value="HTH_GNTR"/>
    <property type="match status" value="1"/>
</dbReference>
<keyword evidence="2" id="KW-0238">DNA-binding</keyword>
<dbReference type="SMART" id="SM00345">
    <property type="entry name" value="HTH_GNTR"/>
    <property type="match status" value="1"/>
</dbReference>
<evidence type="ECO:0000256" key="4">
    <source>
        <dbReference type="SAM" id="MobiDB-lite"/>
    </source>
</evidence>
<keyword evidence="1" id="KW-0805">Transcription regulation</keyword>
<dbReference type="InterPro" id="IPR036390">
    <property type="entry name" value="WH_DNA-bd_sf"/>
</dbReference>
<dbReference type="Gene3D" id="1.10.10.10">
    <property type="entry name" value="Winged helix-like DNA-binding domain superfamily/Winged helix DNA-binding domain"/>
    <property type="match status" value="1"/>
</dbReference>
<dbReference type="Proteomes" id="UP001596455">
    <property type="component" value="Unassembled WGS sequence"/>
</dbReference>
<proteinExistence type="predicted"/>
<dbReference type="PANTHER" id="PTHR43537:SF24">
    <property type="entry name" value="GLUCONATE OPERON TRANSCRIPTIONAL REPRESSOR"/>
    <property type="match status" value="1"/>
</dbReference>
<dbReference type="InterPro" id="IPR008920">
    <property type="entry name" value="TF_FadR/GntR_C"/>
</dbReference>
<dbReference type="SMART" id="SM00895">
    <property type="entry name" value="FCD"/>
    <property type="match status" value="1"/>
</dbReference>
<comment type="caution">
    <text evidence="6">The sequence shown here is derived from an EMBL/GenBank/DDBJ whole genome shotgun (WGS) entry which is preliminary data.</text>
</comment>
<name>A0ABW2Q649_9MICO</name>
<keyword evidence="7" id="KW-1185">Reference proteome</keyword>
<dbReference type="EMBL" id="JBHTCQ010000001">
    <property type="protein sequence ID" value="MFC7404611.1"/>
    <property type="molecule type" value="Genomic_DNA"/>
</dbReference>
<gene>
    <name evidence="6" type="ORF">ACFQQL_05780</name>
</gene>
<accession>A0ABW2Q649</accession>
<evidence type="ECO:0000256" key="3">
    <source>
        <dbReference type="ARBA" id="ARBA00023163"/>
    </source>
</evidence>
<protein>
    <submittedName>
        <fullName evidence="6">GntR family transcriptional regulator</fullName>
    </submittedName>
</protein>
<dbReference type="InterPro" id="IPR011711">
    <property type="entry name" value="GntR_C"/>
</dbReference>
<evidence type="ECO:0000259" key="5">
    <source>
        <dbReference type="PROSITE" id="PS50949"/>
    </source>
</evidence>
<evidence type="ECO:0000313" key="7">
    <source>
        <dbReference type="Proteomes" id="UP001596455"/>
    </source>
</evidence>
<dbReference type="Gene3D" id="1.20.120.530">
    <property type="entry name" value="GntR ligand-binding domain-like"/>
    <property type="match status" value="1"/>
</dbReference>
<organism evidence="6 7">
    <name type="scientific">Georgenia alba</name>
    <dbReference type="NCBI Taxonomy" id="2233858"/>
    <lineage>
        <taxon>Bacteria</taxon>
        <taxon>Bacillati</taxon>
        <taxon>Actinomycetota</taxon>
        <taxon>Actinomycetes</taxon>
        <taxon>Micrococcales</taxon>
        <taxon>Bogoriellaceae</taxon>
        <taxon>Georgenia</taxon>
    </lineage>
</organism>
<dbReference type="InterPro" id="IPR000524">
    <property type="entry name" value="Tscrpt_reg_HTH_GntR"/>
</dbReference>
<dbReference type="Pfam" id="PF07729">
    <property type="entry name" value="FCD"/>
    <property type="match status" value="1"/>
</dbReference>
<feature type="domain" description="HTH gntR-type" evidence="5">
    <location>
        <begin position="10"/>
        <end position="77"/>
    </location>
</feature>
<keyword evidence="3" id="KW-0804">Transcription</keyword>
<dbReference type="RefSeq" id="WP_382392171.1">
    <property type="nucleotide sequence ID" value="NZ_JBHTCQ010000001.1"/>
</dbReference>
<dbReference type="SUPFAM" id="SSF48008">
    <property type="entry name" value="GntR ligand-binding domain-like"/>
    <property type="match status" value="1"/>
</dbReference>
<dbReference type="CDD" id="cd07377">
    <property type="entry name" value="WHTH_GntR"/>
    <property type="match status" value="1"/>
</dbReference>
<evidence type="ECO:0000256" key="2">
    <source>
        <dbReference type="ARBA" id="ARBA00023125"/>
    </source>
</evidence>
<evidence type="ECO:0000256" key="1">
    <source>
        <dbReference type="ARBA" id="ARBA00023015"/>
    </source>
</evidence>
<dbReference type="InterPro" id="IPR036388">
    <property type="entry name" value="WH-like_DNA-bd_sf"/>
</dbReference>
<feature type="region of interest" description="Disordered" evidence="4">
    <location>
        <begin position="219"/>
        <end position="238"/>
    </location>
</feature>
<evidence type="ECO:0000313" key="6">
    <source>
        <dbReference type="EMBL" id="MFC7404611.1"/>
    </source>
</evidence>
<dbReference type="PANTHER" id="PTHR43537">
    <property type="entry name" value="TRANSCRIPTIONAL REGULATOR, GNTR FAMILY"/>
    <property type="match status" value="1"/>
</dbReference>
<reference evidence="7" key="1">
    <citation type="journal article" date="2019" name="Int. J. Syst. Evol. Microbiol.">
        <title>The Global Catalogue of Microorganisms (GCM) 10K type strain sequencing project: providing services to taxonomists for standard genome sequencing and annotation.</title>
        <authorList>
            <consortium name="The Broad Institute Genomics Platform"/>
            <consortium name="The Broad Institute Genome Sequencing Center for Infectious Disease"/>
            <person name="Wu L."/>
            <person name="Ma J."/>
        </authorList>
    </citation>
    <scope>NUCLEOTIDE SEQUENCE [LARGE SCALE GENOMIC DNA]</scope>
    <source>
        <strain evidence="7">JCM 1490</strain>
    </source>
</reference>